<evidence type="ECO:0000313" key="6">
    <source>
        <dbReference type="Proteomes" id="UP001501757"/>
    </source>
</evidence>
<keyword evidence="6" id="KW-1185">Reference proteome</keyword>
<proteinExistence type="predicted"/>
<dbReference type="Gene3D" id="2.40.170.20">
    <property type="entry name" value="TonB-dependent receptor, beta-barrel domain"/>
    <property type="match status" value="1"/>
</dbReference>
<evidence type="ECO:0000256" key="3">
    <source>
        <dbReference type="ARBA" id="ARBA00023237"/>
    </source>
</evidence>
<comment type="subcellular location">
    <subcellularLocation>
        <location evidence="1">Cell outer membrane</location>
    </subcellularLocation>
</comment>
<evidence type="ECO:0000256" key="1">
    <source>
        <dbReference type="ARBA" id="ARBA00004442"/>
    </source>
</evidence>
<protein>
    <recommendedName>
        <fullName evidence="4">TonB-dependent receptor-like beta-barrel domain-containing protein</fullName>
    </recommendedName>
</protein>
<gene>
    <name evidence="5" type="ORF">GCM10009092_02260</name>
</gene>
<organism evidence="5 6">
    <name type="scientific">Bowmanella denitrificans</name>
    <dbReference type="NCBI Taxonomy" id="366582"/>
    <lineage>
        <taxon>Bacteria</taxon>
        <taxon>Pseudomonadati</taxon>
        <taxon>Pseudomonadota</taxon>
        <taxon>Gammaproteobacteria</taxon>
        <taxon>Alteromonadales</taxon>
        <taxon>Alteromonadaceae</taxon>
        <taxon>Bowmanella</taxon>
    </lineage>
</organism>
<accession>A0ABN0WLZ1</accession>
<dbReference type="Pfam" id="PF00593">
    <property type="entry name" value="TonB_dep_Rec_b-barrel"/>
    <property type="match status" value="1"/>
</dbReference>
<dbReference type="PANTHER" id="PTHR47234">
    <property type="match status" value="1"/>
</dbReference>
<dbReference type="PANTHER" id="PTHR47234:SF3">
    <property type="entry name" value="SECRETIN_TONB SHORT N-TERMINAL DOMAIN-CONTAINING PROTEIN"/>
    <property type="match status" value="1"/>
</dbReference>
<evidence type="ECO:0000313" key="5">
    <source>
        <dbReference type="EMBL" id="GAA0341281.1"/>
    </source>
</evidence>
<dbReference type="RefSeq" id="WP_343840717.1">
    <property type="nucleotide sequence ID" value="NZ_BAAAEI010000001.1"/>
</dbReference>
<comment type="caution">
    <text evidence="5">The sequence shown here is derived from an EMBL/GenBank/DDBJ whole genome shotgun (WGS) entry which is preliminary data.</text>
</comment>
<dbReference type="EMBL" id="BAAAEI010000001">
    <property type="protein sequence ID" value="GAA0341281.1"/>
    <property type="molecule type" value="Genomic_DNA"/>
</dbReference>
<name>A0ABN0WLZ1_9ALTE</name>
<dbReference type="InterPro" id="IPR036942">
    <property type="entry name" value="Beta-barrel_TonB_sf"/>
</dbReference>
<feature type="domain" description="TonB-dependent receptor-like beta-barrel" evidence="4">
    <location>
        <begin position="45"/>
        <end position="453"/>
    </location>
</feature>
<dbReference type="SUPFAM" id="SSF56935">
    <property type="entry name" value="Porins"/>
    <property type="match status" value="1"/>
</dbReference>
<sequence length="492" mass="54594">MDIYPVGFTPRFGQRESDVSVHTGISTLAEARPQAELSLGFGQNRIRYFLTNSINASLGPHSPTAFHPGELTQQEVTLDASINQQTNWSAQQLPINLATGLQLRRERYRVQAGDPASYAVGPAAIEGLPSGANGFPGYSPLQAGHFTQQGLSAYADMDITLSTPLRLNLAARYESYSLFSSMLRGKLALWYELAPGIMLRTTLSNGFRAPTAGQVFSERTSQSLNSSFDAITTSGRFSPNAEVAAVLSERPDVTIRPLRAEKSVNISAGVGFSLPGEFDLTLDLYRIDLSDRFGLSPTYSLTSDEQQRLAAFSPYQNYQVANVRFFQNIFNTRTSGLDLVLTRSSLLGSGQLFFSAAYNYNRTQVTGGELMDNLIRRTQQEQGVPQHRASLSASYLSGPWEWRAGWRYIGNWQDQAISDSEQFQQFSPLQRFDLSLTYAVDAALSVKFGIENLFDTYPDEASLQSNRGLRYSRNSPYDTDGGQWYLRTNFAF</sequence>
<dbReference type="Proteomes" id="UP001501757">
    <property type="component" value="Unassembled WGS sequence"/>
</dbReference>
<evidence type="ECO:0000256" key="2">
    <source>
        <dbReference type="ARBA" id="ARBA00023136"/>
    </source>
</evidence>
<reference evidence="5 6" key="1">
    <citation type="journal article" date="2019" name="Int. J. Syst. Evol. Microbiol.">
        <title>The Global Catalogue of Microorganisms (GCM) 10K type strain sequencing project: providing services to taxonomists for standard genome sequencing and annotation.</title>
        <authorList>
            <consortium name="The Broad Institute Genomics Platform"/>
            <consortium name="The Broad Institute Genome Sequencing Center for Infectious Disease"/>
            <person name="Wu L."/>
            <person name="Ma J."/>
        </authorList>
    </citation>
    <scope>NUCLEOTIDE SEQUENCE [LARGE SCALE GENOMIC DNA]</scope>
    <source>
        <strain evidence="5 6">JCM 13378</strain>
    </source>
</reference>
<evidence type="ECO:0000259" key="4">
    <source>
        <dbReference type="Pfam" id="PF00593"/>
    </source>
</evidence>
<dbReference type="InterPro" id="IPR000531">
    <property type="entry name" value="Beta-barrel_TonB"/>
</dbReference>
<keyword evidence="3" id="KW-0998">Cell outer membrane</keyword>
<keyword evidence="2" id="KW-0472">Membrane</keyword>